<reference evidence="2 3" key="1">
    <citation type="submission" date="2015-11" db="EMBL/GenBank/DDBJ databases">
        <title>Genome Sequence of Bacillus simplex strain VanAntwerpen2.</title>
        <authorList>
            <person name="Couger M.B."/>
        </authorList>
    </citation>
    <scope>NUCLEOTIDE SEQUENCE [LARGE SCALE GENOMIC DNA]</scope>
    <source>
        <strain evidence="2 3">VanAntwerpen02</strain>
    </source>
</reference>
<keyword evidence="3" id="KW-1185">Reference proteome</keyword>
<dbReference type="EMBL" id="LNNH01000039">
    <property type="protein sequence ID" value="KWW15546.1"/>
    <property type="molecule type" value="Genomic_DNA"/>
</dbReference>
<dbReference type="AlphaFoldDB" id="A0A120GNG7"/>
<comment type="caution">
    <text evidence="2">The sequence shown here is derived from an EMBL/GenBank/DDBJ whole genome shotgun (WGS) entry which is preliminary data.</text>
</comment>
<protein>
    <recommendedName>
        <fullName evidence="4">Group-specific protein</fullName>
    </recommendedName>
</protein>
<evidence type="ECO:0008006" key="4">
    <source>
        <dbReference type="Google" id="ProtNLM"/>
    </source>
</evidence>
<accession>A0A120GNG7</accession>
<keyword evidence="1" id="KW-0812">Transmembrane</keyword>
<sequence>MDIKKMIEMTEKTEIGIESLVSKVNNDFIKLYKEKNIESYIDTLNDMLELAVQLEFDFVLKYFGAVPIAAAHERFQFQEIFKCLGTRKSNKDWYLHLFALFLGIPSVFRLDSKEIERSFFETKKSTS</sequence>
<proteinExistence type="predicted"/>
<dbReference type="RefSeq" id="WP_061143634.1">
    <property type="nucleotide sequence ID" value="NZ_LNNH01000039.1"/>
</dbReference>
<keyword evidence="1" id="KW-0472">Membrane</keyword>
<evidence type="ECO:0000313" key="3">
    <source>
        <dbReference type="Proteomes" id="UP000064189"/>
    </source>
</evidence>
<name>A0A120GNG7_9BACI</name>
<gene>
    <name evidence="2" type="ORF">AS888_08185</name>
</gene>
<dbReference type="Proteomes" id="UP000064189">
    <property type="component" value="Unassembled WGS sequence"/>
</dbReference>
<feature type="transmembrane region" description="Helical" evidence="1">
    <location>
        <begin position="93"/>
        <end position="110"/>
    </location>
</feature>
<organism evidence="2 3">
    <name type="scientific">Peribacillus simplex</name>
    <dbReference type="NCBI Taxonomy" id="1478"/>
    <lineage>
        <taxon>Bacteria</taxon>
        <taxon>Bacillati</taxon>
        <taxon>Bacillota</taxon>
        <taxon>Bacilli</taxon>
        <taxon>Bacillales</taxon>
        <taxon>Bacillaceae</taxon>
        <taxon>Peribacillus</taxon>
    </lineage>
</organism>
<evidence type="ECO:0000313" key="2">
    <source>
        <dbReference type="EMBL" id="KWW15546.1"/>
    </source>
</evidence>
<evidence type="ECO:0000256" key="1">
    <source>
        <dbReference type="SAM" id="Phobius"/>
    </source>
</evidence>
<keyword evidence="1" id="KW-1133">Transmembrane helix</keyword>